<name>A0A1V8PM86_9BIFI</name>
<dbReference type="InterPro" id="IPR041223">
    <property type="entry name" value="ApeA_NTD"/>
</dbReference>
<organism evidence="3 4">
    <name type="scientific">Bifidobacterium catenulatum</name>
    <dbReference type="NCBI Taxonomy" id="1686"/>
    <lineage>
        <taxon>Bacteria</taxon>
        <taxon>Bacillati</taxon>
        <taxon>Actinomycetota</taxon>
        <taxon>Actinomycetes</taxon>
        <taxon>Bifidobacteriales</taxon>
        <taxon>Bifidobacteriaceae</taxon>
        <taxon>Bifidobacterium</taxon>
    </lineage>
</organism>
<evidence type="ECO:0000313" key="4">
    <source>
        <dbReference type="Proteomes" id="UP000192666"/>
    </source>
</evidence>
<dbReference type="InterPro" id="IPR041229">
    <property type="entry name" value="HEPN_Apea"/>
</dbReference>
<accession>A0A1V8PM86</accession>
<comment type="caution">
    <text evidence="3">The sequence shown here is derived from an EMBL/GenBank/DDBJ whole genome shotgun (WGS) entry which is preliminary data.</text>
</comment>
<evidence type="ECO:0000313" key="3">
    <source>
        <dbReference type="EMBL" id="OQM49730.1"/>
    </source>
</evidence>
<feature type="domain" description="Apea-like HEPN" evidence="1">
    <location>
        <begin position="338"/>
        <end position="452"/>
    </location>
</feature>
<dbReference type="RefSeq" id="WP_080788933.1">
    <property type="nucleotide sequence ID" value="NZ_NAQA01000006.1"/>
</dbReference>
<feature type="domain" description="ApeA N-terminal" evidence="2">
    <location>
        <begin position="67"/>
        <end position="291"/>
    </location>
</feature>
<dbReference type="Pfam" id="PF18739">
    <property type="entry name" value="HEPN_Apea"/>
    <property type="match status" value="1"/>
</dbReference>
<reference evidence="3 4" key="1">
    <citation type="submission" date="2017-03" db="EMBL/GenBank/DDBJ databases">
        <title>Maternal inheritance of bifidobacteria.</title>
        <authorList>
            <person name="Lugli G.A."/>
            <person name="Duranti S."/>
            <person name="Milani C."/>
            <person name="Mancabelli L."/>
        </authorList>
    </citation>
    <scope>NUCLEOTIDE SEQUENCE [LARGE SCALE GENOMIC DNA]</scope>
    <source>
        <strain evidence="3 4">1899B</strain>
    </source>
</reference>
<dbReference type="AlphaFoldDB" id="A0A1V8PM86"/>
<evidence type="ECO:0000259" key="1">
    <source>
        <dbReference type="Pfam" id="PF18739"/>
    </source>
</evidence>
<sequence length="488" mass="56004">MQPYYFEPACWATDKDGLDNINECPLGLLSFDGQNAPRLNILRGHLVSESVPMENGGNAFALDFSRKSVFGYSNDNKYYVLRDVHGTNAIPFSQTFIQQKLQGESIIVANQRIDYNPSISELTVDLSGFSEWIDTHFFRESNNLTEDGAQELKFSYCSKEPQNILLYKNDNDFEVHAKHFAKRLGGYNTLHEFSFKETWRLNFRMLDSEGMPLNDVLNNLFEPFERLLAFCMGFPGNIEEITFTGVNPAVQGQYFDRYIPGEENEVGRLAVNMPLPYPEISNRFQDIADNWMNATGDAQTACRTAAALLGKWDKAIDVMFSLCAQSFEATSRVGENLSELSDEEFERRKTCVLETINNKTIHNWAELKLKYANFVSAGELANRLWTRLGDFANYVVPNKKLFLRQHRESRNTYTHMREPNNDNFLTGSDLYWHARAVQVLQYGAVLLYLGFQPTEILSIFQKHNFMTSFISKAQDIYAQVEQQDDDAK</sequence>
<dbReference type="Pfam" id="PF18862">
    <property type="entry name" value="ApeA_NTD1"/>
    <property type="match status" value="1"/>
</dbReference>
<protein>
    <submittedName>
        <fullName evidence="3">Uncharacterized protein</fullName>
    </submittedName>
</protein>
<dbReference type="EMBL" id="NAQA01000006">
    <property type="protein sequence ID" value="OQM49730.1"/>
    <property type="molecule type" value="Genomic_DNA"/>
</dbReference>
<proteinExistence type="predicted"/>
<gene>
    <name evidence="3" type="ORF">B5782_1479</name>
</gene>
<evidence type="ECO:0000259" key="2">
    <source>
        <dbReference type="Pfam" id="PF18862"/>
    </source>
</evidence>
<dbReference type="Proteomes" id="UP000192666">
    <property type="component" value="Unassembled WGS sequence"/>
</dbReference>